<dbReference type="SUPFAM" id="SSF50882">
    <property type="entry name" value="beta-Barrel protease inhibitors"/>
    <property type="match status" value="1"/>
</dbReference>
<keyword evidence="2" id="KW-0732">Signal</keyword>
<dbReference type="PROSITE" id="PS51257">
    <property type="entry name" value="PROKAR_LIPOPROTEIN"/>
    <property type="match status" value="1"/>
</dbReference>
<name>A0A1G5CU76_9HYPH</name>
<evidence type="ECO:0000313" key="3">
    <source>
        <dbReference type="EMBL" id="SCY05934.1"/>
    </source>
</evidence>
<feature type="signal peptide" evidence="2">
    <location>
        <begin position="1"/>
        <end position="18"/>
    </location>
</feature>
<gene>
    <name evidence="3" type="ORF">SAMN02927923_00672</name>
</gene>
<proteinExistence type="predicted"/>
<dbReference type="InterPro" id="IPR016085">
    <property type="entry name" value="Protease_inh_B-barrel_dom"/>
</dbReference>
<protein>
    <submittedName>
        <fullName evidence="3">Protease inhibitor Inh</fullName>
    </submittedName>
</protein>
<dbReference type="STRING" id="549386.SAMN02927923_00672"/>
<evidence type="ECO:0000256" key="2">
    <source>
        <dbReference type="SAM" id="SignalP"/>
    </source>
</evidence>
<sequence length="232" mass="25023">MKILLQSAPPILSLFAIALLTGCNSQQGTYSQGPWGRHGADRNYPEYSAPWGRRIAEARVSMETVNTDPPAIIVGPSPTARHYGQVAGLPEDPQPSSVMREDTPPVAVNPTIARPRNETQHNDSAHAPVADSPPGVFSAPRRAASYAGTWQAKDEKGRTCLIHLSNVSALDLYKASTSKCSDEVLRQVNMWHFEGSRVSLFSRGTETARLEGTEASLTGALSQSGTSIKMVR</sequence>
<accession>A0A1G5CU76</accession>
<feature type="chain" id="PRO_5011723548" evidence="2">
    <location>
        <begin position="19"/>
        <end position="232"/>
    </location>
</feature>
<feature type="compositionally biased region" description="Basic and acidic residues" evidence="1">
    <location>
        <begin position="115"/>
        <end position="124"/>
    </location>
</feature>
<dbReference type="EMBL" id="FMVJ01000002">
    <property type="protein sequence ID" value="SCY05934.1"/>
    <property type="molecule type" value="Genomic_DNA"/>
</dbReference>
<keyword evidence="4" id="KW-1185">Reference proteome</keyword>
<dbReference type="GO" id="GO:0004866">
    <property type="term" value="F:endopeptidase inhibitor activity"/>
    <property type="evidence" value="ECO:0007669"/>
    <property type="project" value="InterPro"/>
</dbReference>
<evidence type="ECO:0000256" key="1">
    <source>
        <dbReference type="SAM" id="MobiDB-lite"/>
    </source>
</evidence>
<reference evidence="3 4" key="1">
    <citation type="submission" date="2016-10" db="EMBL/GenBank/DDBJ databases">
        <authorList>
            <person name="de Groot N.N."/>
        </authorList>
    </citation>
    <scope>NUCLEOTIDE SEQUENCE [LARGE SCALE GENOMIC DNA]</scope>
    <source>
        <strain evidence="3 4">CGMCC 1.7666</strain>
    </source>
</reference>
<dbReference type="Proteomes" id="UP000199569">
    <property type="component" value="Unassembled WGS sequence"/>
</dbReference>
<organism evidence="3 4">
    <name type="scientific">Microvirga guangxiensis</name>
    <dbReference type="NCBI Taxonomy" id="549386"/>
    <lineage>
        <taxon>Bacteria</taxon>
        <taxon>Pseudomonadati</taxon>
        <taxon>Pseudomonadota</taxon>
        <taxon>Alphaproteobacteria</taxon>
        <taxon>Hyphomicrobiales</taxon>
        <taxon>Methylobacteriaceae</taxon>
        <taxon>Microvirga</taxon>
    </lineage>
</organism>
<feature type="region of interest" description="Disordered" evidence="1">
    <location>
        <begin position="110"/>
        <end position="137"/>
    </location>
</feature>
<evidence type="ECO:0000313" key="4">
    <source>
        <dbReference type="Proteomes" id="UP000199569"/>
    </source>
</evidence>
<dbReference type="AlphaFoldDB" id="A0A1G5CU76"/>